<dbReference type="Proteomes" id="UP001176940">
    <property type="component" value="Unassembled WGS sequence"/>
</dbReference>
<name>A0ABN9L3G3_9NEOB</name>
<organism evidence="1 2">
    <name type="scientific">Ranitomeya imitator</name>
    <name type="common">mimic poison frog</name>
    <dbReference type="NCBI Taxonomy" id="111125"/>
    <lineage>
        <taxon>Eukaryota</taxon>
        <taxon>Metazoa</taxon>
        <taxon>Chordata</taxon>
        <taxon>Craniata</taxon>
        <taxon>Vertebrata</taxon>
        <taxon>Euteleostomi</taxon>
        <taxon>Amphibia</taxon>
        <taxon>Batrachia</taxon>
        <taxon>Anura</taxon>
        <taxon>Neobatrachia</taxon>
        <taxon>Hyloidea</taxon>
        <taxon>Dendrobatidae</taxon>
        <taxon>Dendrobatinae</taxon>
        <taxon>Ranitomeya</taxon>
    </lineage>
</organism>
<evidence type="ECO:0000313" key="2">
    <source>
        <dbReference type="Proteomes" id="UP001176940"/>
    </source>
</evidence>
<gene>
    <name evidence="1" type="ORF">RIMI_LOCUS5009731</name>
</gene>
<reference evidence="1" key="1">
    <citation type="submission" date="2023-07" db="EMBL/GenBank/DDBJ databases">
        <authorList>
            <person name="Stuckert A."/>
        </authorList>
    </citation>
    <scope>NUCLEOTIDE SEQUENCE</scope>
</reference>
<proteinExistence type="predicted"/>
<evidence type="ECO:0000313" key="1">
    <source>
        <dbReference type="EMBL" id="CAJ0932222.1"/>
    </source>
</evidence>
<protein>
    <submittedName>
        <fullName evidence="1">Uncharacterized protein</fullName>
    </submittedName>
</protein>
<dbReference type="EMBL" id="CAUEEQ010008362">
    <property type="protein sequence ID" value="CAJ0932222.1"/>
    <property type="molecule type" value="Genomic_DNA"/>
</dbReference>
<comment type="caution">
    <text evidence="1">The sequence shown here is derived from an EMBL/GenBank/DDBJ whole genome shotgun (WGS) entry which is preliminary data.</text>
</comment>
<keyword evidence="2" id="KW-1185">Reference proteome</keyword>
<sequence length="41" mass="4439">MSVNLGISGSWQRRVGTCIQITTAPLRTVGDWPATRLGLLL</sequence>
<accession>A0ABN9L3G3</accession>